<dbReference type="Proteomes" id="UP000694660">
    <property type="component" value="Unassembled WGS sequence"/>
</dbReference>
<evidence type="ECO:0000313" key="2">
    <source>
        <dbReference type="EMBL" id="MBT0961443.1"/>
    </source>
</evidence>
<name>A0A944DEP7_DENI1</name>
<keyword evidence="1" id="KW-1133">Transmembrane helix</keyword>
<protein>
    <submittedName>
        <fullName evidence="2">Uncharacterized protein</fullName>
    </submittedName>
</protein>
<evidence type="ECO:0000313" key="3">
    <source>
        <dbReference type="Proteomes" id="UP000694660"/>
    </source>
</evidence>
<keyword evidence="1" id="KW-0472">Membrane</keyword>
<feature type="transmembrane region" description="Helical" evidence="1">
    <location>
        <begin position="139"/>
        <end position="161"/>
    </location>
</feature>
<feature type="transmembrane region" description="Helical" evidence="1">
    <location>
        <begin position="47"/>
        <end position="68"/>
    </location>
</feature>
<gene>
    <name evidence="2" type="ORF">I8J34_09690</name>
</gene>
<evidence type="ECO:0000256" key="1">
    <source>
        <dbReference type="SAM" id="Phobius"/>
    </source>
</evidence>
<feature type="transmembrane region" description="Helical" evidence="1">
    <location>
        <begin position="21"/>
        <end position="41"/>
    </location>
</feature>
<accession>A0A944DEP7</accession>
<keyword evidence="1" id="KW-0812">Transmembrane</keyword>
<dbReference type="RefSeq" id="WP_214361192.1">
    <property type="nucleotide sequence ID" value="NZ_JAEKFT010000008.1"/>
</dbReference>
<dbReference type="EMBL" id="JAEKFT010000008">
    <property type="protein sequence ID" value="MBT0961443.1"/>
    <property type="molecule type" value="Genomic_DNA"/>
</dbReference>
<sequence length="511" mass="56704">MQPLSTYTPSGRVNAFRLWRIAVFGVPLIAFFSWAYANVLILDPPAFFAPLATLIFTAACAVTITTLLEKTHSRSPRFNIVVAVVLVLFAYWVRWLVFFRAMSVSTATEFALSDPLSALKFLWDYGVARAAADPSEFSAFASSLIWALELLVLGGLSILLARDRALKPFSETRKAWAIDEAGGEVFLGATPPEDIRRLIENDGVSSLMTMPRADRLQATPLASTWSTLKIKGHKLEGDASAFWLTLQHVSSLRSSEGKVKSHDEDIFKYWQISPEDYARLMAYLHDAERTAPEEVTDDSAKSSMDRPTPEALQPALAALQAGNSATALALAEGYRTHPDTHVSTDAVNLCALALSELKRWSEAYDAFLQLYERLPTAQNALQLATTSVMAGQLVRGQAWFDRAETINAQAREMPAPRLRTAFLSALEQAGEFEACEPHLAWLRSCYSTVSSTDSQILWNYGLPFFPEFLRKSLPLLRSHLDDAQLHAWYGVIRPQLDADGQRAIDEHLSSI</sequence>
<keyword evidence="3" id="KW-1185">Reference proteome</keyword>
<proteinExistence type="predicted"/>
<organism evidence="2 3">
    <name type="scientific">Denitromonas iodatirespirans</name>
    <dbReference type="NCBI Taxonomy" id="2795389"/>
    <lineage>
        <taxon>Bacteria</taxon>
        <taxon>Pseudomonadati</taxon>
        <taxon>Pseudomonadota</taxon>
        <taxon>Betaproteobacteria</taxon>
        <taxon>Rhodocyclales</taxon>
        <taxon>Zoogloeaceae</taxon>
        <taxon>Denitromonas</taxon>
    </lineage>
</organism>
<dbReference type="AlphaFoldDB" id="A0A944DEP7"/>
<reference evidence="3" key="1">
    <citation type="journal article" date="2022" name="ISME J.">
        <title>Genetic and phylogenetic analysis of dissimilatory iodate-reducing bacteria identifies potential niches across the world's oceans.</title>
        <authorList>
            <person name="Reyes-Umana V."/>
            <person name="Henning Z."/>
            <person name="Lee K."/>
            <person name="Barnum T.P."/>
            <person name="Coates J.D."/>
        </authorList>
    </citation>
    <scope>NUCLEOTIDE SEQUENCE [LARGE SCALE GENOMIC DNA]</scope>
    <source>
        <strain evidence="3">IR12</strain>
    </source>
</reference>
<feature type="transmembrane region" description="Helical" evidence="1">
    <location>
        <begin position="80"/>
        <end position="98"/>
    </location>
</feature>
<comment type="caution">
    <text evidence="2">The sequence shown here is derived from an EMBL/GenBank/DDBJ whole genome shotgun (WGS) entry which is preliminary data.</text>
</comment>